<protein>
    <recommendedName>
        <fullName evidence="3">HNH endonuclease</fullName>
    </recommendedName>
</protein>
<evidence type="ECO:0000313" key="1">
    <source>
        <dbReference type="EMBL" id="TQP07624.1"/>
    </source>
</evidence>
<dbReference type="RefSeq" id="WP_141239534.1">
    <property type="nucleotide sequence ID" value="NZ_BAABUH010000022.1"/>
</dbReference>
<reference evidence="1 2" key="1">
    <citation type="submission" date="2019-07" db="EMBL/GenBank/DDBJ databases">
        <title>Phenotypic and genotypic antimicrobial resistance traits of Vibrio cholerae non-O1/non-O139 isolated from a large Austrian lake frequently associated with cases of infection.</title>
        <authorList>
            <person name="Lepuschitz S."/>
            <person name="Baron S."/>
            <person name="Larvor E."/>
            <person name="Granier S."/>
            <person name="Pretzer C."/>
            <person name="Mach R.L."/>
            <person name="Farnleitner A.H."/>
            <person name="Ruppitsch W."/>
            <person name="Pleininger S."/>
            <person name="Indra A."/>
            <person name="Kirschner A.K.T."/>
        </authorList>
    </citation>
    <scope>NUCLEOTIDE SEQUENCE [LARGE SCALE GENOMIC DNA]</scope>
    <source>
        <strain evidence="1 2">A12JL36W90</strain>
    </source>
</reference>
<sequence>MIANSICPYCSILMVKGENLPNSRSVEHLVPNIVLTKKRNNGEGDFYACRKCNSEKGTLDEIFGLMAKFQSDNTELAVNALIRAFTKRENVPQRYWDMYDSAQEKNGQIVAKMPVYGHELLEYAKFFGKGLYFIKHGRVFNENRQVMHIRFFNKQVHMNHAKHYEKTYSSNPIKDLESNPRSWVIAEDECLIWSKNNKFMIIFHHFISFSIKFKSRNRKTLTQQRDLENSLLSDFK</sequence>
<dbReference type="Proteomes" id="UP000319979">
    <property type="component" value="Unassembled WGS sequence"/>
</dbReference>
<evidence type="ECO:0008006" key="3">
    <source>
        <dbReference type="Google" id="ProtNLM"/>
    </source>
</evidence>
<evidence type="ECO:0000313" key="2">
    <source>
        <dbReference type="Proteomes" id="UP000319979"/>
    </source>
</evidence>
<gene>
    <name evidence="1" type="ORF">FLM02_19805</name>
</gene>
<proteinExistence type="predicted"/>
<organism evidence="1 2">
    <name type="scientific">Vibrio cholerae</name>
    <dbReference type="NCBI Taxonomy" id="666"/>
    <lineage>
        <taxon>Bacteria</taxon>
        <taxon>Pseudomonadati</taxon>
        <taxon>Pseudomonadota</taxon>
        <taxon>Gammaproteobacteria</taxon>
        <taxon>Vibrionales</taxon>
        <taxon>Vibrionaceae</taxon>
        <taxon>Vibrio</taxon>
    </lineage>
</organism>
<name>A0A544FJZ0_VIBCL</name>
<accession>A0A544FJZ0</accession>
<comment type="caution">
    <text evidence="1">The sequence shown here is derived from an EMBL/GenBank/DDBJ whole genome shotgun (WGS) entry which is preliminary data.</text>
</comment>
<dbReference type="AlphaFoldDB" id="A0A544FJZ0"/>
<dbReference type="EMBL" id="VIOS01000190">
    <property type="protein sequence ID" value="TQP07624.1"/>
    <property type="molecule type" value="Genomic_DNA"/>
</dbReference>